<evidence type="ECO:0000313" key="2">
    <source>
        <dbReference type="Proteomes" id="UP000600918"/>
    </source>
</evidence>
<dbReference type="AlphaFoldDB" id="A0A834PAB7"/>
<accession>A0A834PAB7</accession>
<gene>
    <name evidence="1" type="ORF">H0235_002691</name>
</gene>
<name>A0A834PAB7_VESPE</name>
<sequence>MMKRPESGAERLSDVGLASILINGKPKLVVSINEHREIQCGRTLMFCLVTMGSMEYHISCVYDLESCTERTIRYAWSNYNPPLGDPHSLPSISDLHEIFAVRVTCSFSHVILYKSMPKYQTKMEYVFLAYTSMCIEPMASPLSRCSRLMVVQIVSIELADPTPAILLRISCMLLYLVARDALKAQIS</sequence>
<protein>
    <submittedName>
        <fullName evidence="1">Uncharacterized protein</fullName>
    </submittedName>
</protein>
<dbReference type="Proteomes" id="UP000600918">
    <property type="component" value="Unassembled WGS sequence"/>
</dbReference>
<keyword evidence="2" id="KW-1185">Reference proteome</keyword>
<evidence type="ECO:0000313" key="1">
    <source>
        <dbReference type="EMBL" id="KAF7434500.1"/>
    </source>
</evidence>
<comment type="caution">
    <text evidence="1">The sequence shown here is derived from an EMBL/GenBank/DDBJ whole genome shotgun (WGS) entry which is preliminary data.</text>
</comment>
<proteinExistence type="predicted"/>
<organism evidence="1 2">
    <name type="scientific">Vespula pensylvanica</name>
    <name type="common">Western yellow jacket</name>
    <name type="synonym">Wasp</name>
    <dbReference type="NCBI Taxonomy" id="30213"/>
    <lineage>
        <taxon>Eukaryota</taxon>
        <taxon>Metazoa</taxon>
        <taxon>Ecdysozoa</taxon>
        <taxon>Arthropoda</taxon>
        <taxon>Hexapoda</taxon>
        <taxon>Insecta</taxon>
        <taxon>Pterygota</taxon>
        <taxon>Neoptera</taxon>
        <taxon>Endopterygota</taxon>
        <taxon>Hymenoptera</taxon>
        <taxon>Apocrita</taxon>
        <taxon>Aculeata</taxon>
        <taxon>Vespoidea</taxon>
        <taxon>Vespidae</taxon>
        <taxon>Vespinae</taxon>
        <taxon>Vespula</taxon>
    </lineage>
</organism>
<dbReference type="EMBL" id="JACSDY010000002">
    <property type="protein sequence ID" value="KAF7434500.1"/>
    <property type="molecule type" value="Genomic_DNA"/>
</dbReference>
<reference evidence="1" key="1">
    <citation type="journal article" date="2020" name="G3 (Bethesda)">
        <title>High-Quality Assemblies for Three Invasive Social Wasps from the &lt;i&gt;Vespula&lt;/i&gt; Genus.</title>
        <authorList>
            <person name="Harrop T.W.R."/>
            <person name="Guhlin J."/>
            <person name="McLaughlin G.M."/>
            <person name="Permina E."/>
            <person name="Stockwell P."/>
            <person name="Gilligan J."/>
            <person name="Le Lec M.F."/>
            <person name="Gruber M.A.M."/>
            <person name="Quinn O."/>
            <person name="Lovegrove M."/>
            <person name="Duncan E.J."/>
            <person name="Remnant E.J."/>
            <person name="Van Eeckhoven J."/>
            <person name="Graham B."/>
            <person name="Knapp R.A."/>
            <person name="Langford K.W."/>
            <person name="Kronenberg Z."/>
            <person name="Press M.O."/>
            <person name="Eacker S.M."/>
            <person name="Wilson-Rankin E.E."/>
            <person name="Purcell J."/>
            <person name="Lester P.J."/>
            <person name="Dearden P.K."/>
        </authorList>
    </citation>
    <scope>NUCLEOTIDE SEQUENCE</scope>
    <source>
        <strain evidence="1">Volc-1</strain>
    </source>
</reference>